<evidence type="ECO:0000256" key="1">
    <source>
        <dbReference type="SAM" id="MobiDB-lite"/>
    </source>
</evidence>
<feature type="compositionally biased region" description="Polar residues" evidence="1">
    <location>
        <begin position="80"/>
        <end position="96"/>
    </location>
</feature>
<feature type="compositionally biased region" description="Polar residues" evidence="1">
    <location>
        <begin position="125"/>
        <end position="154"/>
    </location>
</feature>
<protein>
    <submittedName>
        <fullName evidence="2">Uncharacterized protein</fullName>
    </submittedName>
</protein>
<keyword evidence="3" id="KW-1185">Reference proteome</keyword>
<dbReference type="AlphaFoldDB" id="A0A2T3A7E8"/>
<proteinExistence type="predicted"/>
<dbReference type="EMBL" id="KZ678446">
    <property type="protein sequence ID" value="PSR84281.1"/>
    <property type="molecule type" value="Genomic_DNA"/>
</dbReference>
<feature type="compositionally biased region" description="Polar residues" evidence="1">
    <location>
        <begin position="107"/>
        <end position="117"/>
    </location>
</feature>
<evidence type="ECO:0000313" key="3">
    <source>
        <dbReference type="Proteomes" id="UP000241462"/>
    </source>
</evidence>
<dbReference type="InParanoid" id="A0A2T3A7E8"/>
<organism evidence="2 3">
    <name type="scientific">Coniella lustricola</name>
    <dbReference type="NCBI Taxonomy" id="2025994"/>
    <lineage>
        <taxon>Eukaryota</taxon>
        <taxon>Fungi</taxon>
        <taxon>Dikarya</taxon>
        <taxon>Ascomycota</taxon>
        <taxon>Pezizomycotina</taxon>
        <taxon>Sordariomycetes</taxon>
        <taxon>Sordariomycetidae</taxon>
        <taxon>Diaporthales</taxon>
        <taxon>Schizoparmaceae</taxon>
        <taxon>Coniella</taxon>
    </lineage>
</organism>
<name>A0A2T3A7E8_9PEZI</name>
<reference evidence="2 3" key="1">
    <citation type="journal article" date="2018" name="Mycol. Prog.">
        <title>Coniella lustricola, a new species from submerged detritus.</title>
        <authorList>
            <person name="Raudabaugh D.B."/>
            <person name="Iturriaga T."/>
            <person name="Carver A."/>
            <person name="Mondo S."/>
            <person name="Pangilinan J."/>
            <person name="Lipzen A."/>
            <person name="He G."/>
            <person name="Amirebrahimi M."/>
            <person name="Grigoriev I.V."/>
            <person name="Miller A.N."/>
        </authorList>
    </citation>
    <scope>NUCLEOTIDE SEQUENCE [LARGE SCALE GENOMIC DNA]</scope>
    <source>
        <strain evidence="2 3">B22-T-1</strain>
    </source>
</reference>
<accession>A0A2T3A7E8</accession>
<gene>
    <name evidence="2" type="ORF">BD289DRAFT_265241</name>
</gene>
<feature type="region of interest" description="Disordered" evidence="1">
    <location>
        <begin position="73"/>
        <end position="154"/>
    </location>
</feature>
<sequence length="154" mass="16724">MAIGTRRLTRSTQWAWLQDSRGKSGFRADAIIVGTAEKRAVDVTVTVIFGTPLCTLRKQLFSIATSPDTLLQQKRDYNSERSQPPNHSPATPSEPHSQVVLCCGRWTSGSDSTSNKQEAGVSLPPESTQKTQQVFRNASSRSVGATQNAWACGS</sequence>
<dbReference type="Proteomes" id="UP000241462">
    <property type="component" value="Unassembled WGS sequence"/>
</dbReference>
<evidence type="ECO:0000313" key="2">
    <source>
        <dbReference type="EMBL" id="PSR84281.1"/>
    </source>
</evidence>